<dbReference type="PROSITE" id="PS00092">
    <property type="entry name" value="N6_MTASE"/>
    <property type="match status" value="1"/>
</dbReference>
<dbReference type="GO" id="GO:0032259">
    <property type="term" value="P:methylation"/>
    <property type="evidence" value="ECO:0007669"/>
    <property type="project" value="InterPro"/>
</dbReference>
<proteinExistence type="predicted"/>
<dbReference type="InterPro" id="IPR002052">
    <property type="entry name" value="DNA_methylase_N6_adenine_CS"/>
</dbReference>
<dbReference type="eggNOG" id="COG0286">
    <property type="taxonomic scope" value="Bacteria"/>
</dbReference>
<comment type="caution">
    <text evidence="1">The sequence shown here is derived from an EMBL/GenBank/DDBJ whole genome shotgun (WGS) entry which is preliminary data.</text>
</comment>
<dbReference type="PATRIC" id="fig|1094556.3.peg.233"/>
<dbReference type="EMBL" id="AILY01000006">
    <property type="protein sequence ID" value="EJF87710.1"/>
    <property type="molecule type" value="Genomic_DNA"/>
</dbReference>
<dbReference type="Proteomes" id="UP000001077">
    <property type="component" value="Unassembled WGS sequence"/>
</dbReference>
<dbReference type="STRING" id="1094556.MCY_00164"/>
<evidence type="ECO:0000313" key="2">
    <source>
        <dbReference type="Proteomes" id="UP000001077"/>
    </source>
</evidence>
<dbReference type="AlphaFoldDB" id="J1JTA4"/>
<organism evidence="1 2">
    <name type="scientific">Bartonella rattimassiliensis 15908</name>
    <dbReference type="NCBI Taxonomy" id="1094556"/>
    <lineage>
        <taxon>Bacteria</taxon>
        <taxon>Pseudomonadati</taxon>
        <taxon>Pseudomonadota</taxon>
        <taxon>Alphaproteobacteria</taxon>
        <taxon>Hyphomicrobiales</taxon>
        <taxon>Bartonellaceae</taxon>
        <taxon>Bartonella</taxon>
    </lineage>
</organism>
<protein>
    <submittedName>
        <fullName evidence="1">Uncharacterized protein</fullName>
    </submittedName>
</protein>
<evidence type="ECO:0000313" key="1">
    <source>
        <dbReference type="EMBL" id="EJF87710.1"/>
    </source>
</evidence>
<dbReference type="HOGENOM" id="CLU_2551448_0_0_5"/>
<reference evidence="1 2" key="1">
    <citation type="submission" date="2012-03" db="EMBL/GenBank/DDBJ databases">
        <title>The Genome Sequence of Bartonella rattimassiliensis 15908.</title>
        <authorList>
            <consortium name="The Broad Institute Genome Sequencing Platform"/>
            <consortium name="The Broad Institute Genome Sequencing Center for Infectious Disease"/>
            <person name="Feldgarden M."/>
            <person name="Kirby J."/>
            <person name="Kosoy M."/>
            <person name="Birtles R."/>
            <person name="Probert W.S."/>
            <person name="Chiaraviglio L."/>
            <person name="Young S.K."/>
            <person name="Zeng Q."/>
            <person name="Gargeya S."/>
            <person name="Fitzgerald M."/>
            <person name="Haas B."/>
            <person name="Abouelleil A."/>
            <person name="Alvarado L."/>
            <person name="Arachchi H.M."/>
            <person name="Berlin A."/>
            <person name="Chapman S.B."/>
            <person name="Gearin G."/>
            <person name="Goldberg J."/>
            <person name="Griggs A."/>
            <person name="Gujja S."/>
            <person name="Hansen M."/>
            <person name="Heiman D."/>
            <person name="Howarth C."/>
            <person name="Larimer J."/>
            <person name="Lui A."/>
            <person name="MacDonald P.J.P."/>
            <person name="McCowen C."/>
            <person name="Montmayeur A."/>
            <person name="Murphy C."/>
            <person name="Neiman D."/>
            <person name="Pearson M."/>
            <person name="Priest M."/>
            <person name="Roberts A."/>
            <person name="Saif S."/>
            <person name="Shea T."/>
            <person name="Sisk P."/>
            <person name="Stolte C."/>
            <person name="Sykes S."/>
            <person name="Wortman J."/>
            <person name="Nusbaum C."/>
            <person name="Birren B."/>
        </authorList>
    </citation>
    <scope>NUCLEOTIDE SEQUENCE [LARGE SCALE GENOMIC DNA]</scope>
    <source>
        <strain evidence="1 2">15908</strain>
    </source>
</reference>
<keyword evidence="2" id="KW-1185">Reference proteome</keyword>
<dbReference type="GO" id="GO:0008168">
    <property type="term" value="F:methyltransferase activity"/>
    <property type="evidence" value="ECO:0007669"/>
    <property type="project" value="InterPro"/>
</dbReference>
<accession>J1JTA4</accession>
<name>J1JTA4_9HYPH</name>
<sequence>MKGLLKENSAYLEHQKNLTIEVIFSNPPYSTGQKSANDNAKNTPYPILNKRISETYTAQSKTTYVQTLYDSYIRAIRWASDL</sequence>
<gene>
    <name evidence="1" type="ORF">MCY_00164</name>
</gene>
<dbReference type="OrthoDB" id="9776021at2"/>
<dbReference type="GO" id="GO:0003676">
    <property type="term" value="F:nucleic acid binding"/>
    <property type="evidence" value="ECO:0007669"/>
    <property type="project" value="InterPro"/>
</dbReference>